<keyword evidence="1" id="KW-1133">Transmembrane helix</keyword>
<accession>A0A6C0HN31</accession>
<dbReference type="EMBL" id="MN739993">
    <property type="protein sequence ID" value="QHT81804.1"/>
    <property type="molecule type" value="Genomic_DNA"/>
</dbReference>
<protein>
    <submittedName>
        <fullName evidence="2">Uncharacterized protein</fullName>
    </submittedName>
</protein>
<feature type="transmembrane region" description="Helical" evidence="1">
    <location>
        <begin position="12"/>
        <end position="31"/>
    </location>
</feature>
<feature type="transmembrane region" description="Helical" evidence="1">
    <location>
        <begin position="61"/>
        <end position="81"/>
    </location>
</feature>
<evidence type="ECO:0000256" key="1">
    <source>
        <dbReference type="SAM" id="Phobius"/>
    </source>
</evidence>
<feature type="transmembrane region" description="Helical" evidence="1">
    <location>
        <begin position="114"/>
        <end position="136"/>
    </location>
</feature>
<proteinExistence type="predicted"/>
<keyword evidence="1" id="KW-0812">Transmembrane</keyword>
<feature type="transmembrane region" description="Helical" evidence="1">
    <location>
        <begin position="87"/>
        <end position="107"/>
    </location>
</feature>
<name>A0A6C0HN31_9ZZZZ</name>
<organism evidence="2">
    <name type="scientific">viral metagenome</name>
    <dbReference type="NCBI Taxonomy" id="1070528"/>
    <lineage>
        <taxon>unclassified sequences</taxon>
        <taxon>metagenomes</taxon>
        <taxon>organismal metagenomes</taxon>
    </lineage>
</organism>
<dbReference type="AlphaFoldDB" id="A0A6C0HN31"/>
<evidence type="ECO:0000313" key="2">
    <source>
        <dbReference type="EMBL" id="QHT81804.1"/>
    </source>
</evidence>
<keyword evidence="1" id="KW-0472">Membrane</keyword>
<reference evidence="2" key="1">
    <citation type="journal article" date="2020" name="Nature">
        <title>Giant virus diversity and host interactions through global metagenomics.</title>
        <authorList>
            <person name="Schulz F."/>
            <person name="Roux S."/>
            <person name="Paez-Espino D."/>
            <person name="Jungbluth S."/>
            <person name="Walsh D.A."/>
            <person name="Denef V.J."/>
            <person name="McMahon K.D."/>
            <person name="Konstantinidis K.T."/>
            <person name="Eloe-Fadrosh E.A."/>
            <person name="Kyrpides N.C."/>
            <person name="Woyke T."/>
        </authorList>
    </citation>
    <scope>NUCLEOTIDE SEQUENCE</scope>
    <source>
        <strain evidence="2">GVMAG-M-3300023184-160</strain>
    </source>
</reference>
<sequence>MYLTASCDQGSRILFYSSFFFLIASIVSYSFHDVLSSLFFMALFMTSINHWRFPCYGMSRLLDIACCVLLGLYMYLVFLLQHGPFHVVFFEACLVAIFFVFLLEWLLYLADHPFWIVLHLIIHTYASYFLIVGLYLL</sequence>